<protein>
    <submittedName>
        <fullName evidence="1">Uncharacterized protein</fullName>
    </submittedName>
</protein>
<organism evidence="1">
    <name type="scientific">Arundo donax</name>
    <name type="common">Giant reed</name>
    <name type="synonym">Donax arundinaceus</name>
    <dbReference type="NCBI Taxonomy" id="35708"/>
    <lineage>
        <taxon>Eukaryota</taxon>
        <taxon>Viridiplantae</taxon>
        <taxon>Streptophyta</taxon>
        <taxon>Embryophyta</taxon>
        <taxon>Tracheophyta</taxon>
        <taxon>Spermatophyta</taxon>
        <taxon>Magnoliopsida</taxon>
        <taxon>Liliopsida</taxon>
        <taxon>Poales</taxon>
        <taxon>Poaceae</taxon>
        <taxon>PACMAD clade</taxon>
        <taxon>Arundinoideae</taxon>
        <taxon>Arundineae</taxon>
        <taxon>Arundo</taxon>
    </lineage>
</organism>
<reference evidence="1" key="2">
    <citation type="journal article" date="2015" name="Data Brief">
        <title>Shoot transcriptome of the giant reed, Arundo donax.</title>
        <authorList>
            <person name="Barrero R.A."/>
            <person name="Guerrero F.D."/>
            <person name="Moolhuijzen P."/>
            <person name="Goolsby J.A."/>
            <person name="Tidwell J."/>
            <person name="Bellgard S.E."/>
            <person name="Bellgard M.I."/>
        </authorList>
    </citation>
    <scope>NUCLEOTIDE SEQUENCE</scope>
    <source>
        <tissue evidence="1">Shoot tissue taken approximately 20 cm above the soil surface</tissue>
    </source>
</reference>
<dbReference type="EMBL" id="GBRH01243484">
    <property type="protein sequence ID" value="JAD54411.1"/>
    <property type="molecule type" value="Transcribed_RNA"/>
</dbReference>
<dbReference type="AlphaFoldDB" id="A0A0A9ATE0"/>
<proteinExistence type="predicted"/>
<name>A0A0A9ATE0_ARUDO</name>
<evidence type="ECO:0000313" key="1">
    <source>
        <dbReference type="EMBL" id="JAD54411.1"/>
    </source>
</evidence>
<sequence>MVLLPHGSQLNLITDFHRLILGVLLVNLRK</sequence>
<accession>A0A0A9ATE0</accession>
<reference evidence="1" key="1">
    <citation type="submission" date="2014-09" db="EMBL/GenBank/DDBJ databases">
        <authorList>
            <person name="Magalhaes I.L.F."/>
            <person name="Oliveira U."/>
            <person name="Santos F.R."/>
            <person name="Vidigal T.H.D.A."/>
            <person name="Brescovit A.D."/>
            <person name="Santos A.J."/>
        </authorList>
    </citation>
    <scope>NUCLEOTIDE SEQUENCE</scope>
    <source>
        <tissue evidence="1">Shoot tissue taken approximately 20 cm above the soil surface</tissue>
    </source>
</reference>